<evidence type="ECO:0000313" key="6">
    <source>
        <dbReference type="EnsemblMetazoa" id="XP_050504868.1"/>
    </source>
</evidence>
<dbReference type="Pfam" id="PF05028">
    <property type="entry name" value="PARG_cat_C"/>
    <property type="match status" value="1"/>
</dbReference>
<dbReference type="Proteomes" id="UP001652700">
    <property type="component" value="Unplaced"/>
</dbReference>
<keyword evidence="3" id="KW-0378">Hydrolase</keyword>
<evidence type="ECO:0000259" key="4">
    <source>
        <dbReference type="Pfam" id="PF05028"/>
    </source>
</evidence>
<feature type="domain" description="PARG helical" evidence="5">
    <location>
        <begin position="132"/>
        <end position="251"/>
    </location>
</feature>
<evidence type="ECO:0000256" key="1">
    <source>
        <dbReference type="ARBA" id="ARBA00009545"/>
    </source>
</evidence>
<reference evidence="6" key="1">
    <citation type="submission" date="2025-05" db="UniProtKB">
        <authorList>
            <consortium name="EnsemblMetazoa"/>
        </authorList>
    </citation>
    <scope>IDENTIFICATION</scope>
</reference>
<dbReference type="EC" id="3.2.1.143" evidence="2"/>
<dbReference type="RefSeq" id="XP_050504868.1">
    <property type="nucleotide sequence ID" value="XM_050648911.1"/>
</dbReference>
<protein>
    <recommendedName>
        <fullName evidence="2">poly(ADP-ribose) glycohydrolase</fullName>
        <ecNumber evidence="2">3.2.1.143</ecNumber>
    </recommendedName>
</protein>
<comment type="similarity">
    <text evidence="1">Belongs to the poly(ADP-ribose) glycohydrolase family.</text>
</comment>
<name>A0ABM5K3U9_DIAVI</name>
<proteinExistence type="inferred from homology"/>
<dbReference type="Pfam" id="PF20811">
    <property type="entry name" value="PARG_cat_N"/>
    <property type="match status" value="1"/>
</dbReference>
<sequence length="727" mass="83404">MAQDEAKTWVGSSLSQICNNKEVWSFNVCPVTVSKNHAVLFRLPVTLKDAPEPYKNSEPHYWDNDHVRMPYSEKSLFPVEEDGVEVVKLRWNLIEESLLRPIRSSLELEAAIRTYNSSLPEFTALHSYFEQLEEEESDGFFKELLPKMISLALNLPQILPGNLPLLTQNHNKSVSLSQLQIASLLANAFFCTFPWRKSTANTYPGVNFITLFRADRRPNRLFCIYEKFKCMFNYFRMVTSSVPVGVVTFERKYVPKTEIPRWDSLDNSIGHIKVHIDSSGTIEDNGLGFLQVDFANKNVGGGVLGYGCVQEEIRFVICPELIISRLFVEQLTDLEAVVITGIQRYSNYSGYGDSFVWEEPCKDQTPYDEYGRRRTSVCIIDATKYNKVSQQFYPSAMLREVNKAYVGFSSKDKNNLAPVATGNWGCGAFNGSLYVKGLLQLMACSAAGRHLVYYTFGNTEFRDEFYKMYTFLATNDVKVEQLWKLICGFVLSKKSEEYFYPYIQQAYFDSRRQTSIKNFFKPEDPGPSTSAFKSKKFSFGKVNRQNDKDLDIVLNSPDLFEKFFSDSPTEDESITKKKKVTNGLKLPQQNDSIGDLIDGIDSGRFYKQNSRLPQQKYVQNDIGDLIDSMDNSRTRKHKDQDNQKYVQDDIGDLIDSMDNSRAHKHKEQQDNISDSLLSFVDTLRRKTAQSEPKKIEQMEIDTVEDTSDVVMEAKVKNKITEYFQKVP</sequence>
<dbReference type="InterPro" id="IPR048362">
    <property type="entry name" value="PARG_helical"/>
</dbReference>
<keyword evidence="7" id="KW-1185">Reference proteome</keyword>
<feature type="domain" description="PARG catalytic Macro" evidence="4">
    <location>
        <begin position="260"/>
        <end position="462"/>
    </location>
</feature>
<organism evidence="6 7">
    <name type="scientific">Diabrotica virgifera virgifera</name>
    <name type="common">western corn rootworm</name>
    <dbReference type="NCBI Taxonomy" id="50390"/>
    <lineage>
        <taxon>Eukaryota</taxon>
        <taxon>Metazoa</taxon>
        <taxon>Ecdysozoa</taxon>
        <taxon>Arthropoda</taxon>
        <taxon>Hexapoda</taxon>
        <taxon>Insecta</taxon>
        <taxon>Pterygota</taxon>
        <taxon>Neoptera</taxon>
        <taxon>Endopterygota</taxon>
        <taxon>Coleoptera</taxon>
        <taxon>Polyphaga</taxon>
        <taxon>Cucujiformia</taxon>
        <taxon>Chrysomeloidea</taxon>
        <taxon>Chrysomelidae</taxon>
        <taxon>Galerucinae</taxon>
        <taxon>Diabroticina</taxon>
        <taxon>Diabroticites</taxon>
        <taxon>Diabrotica</taxon>
    </lineage>
</organism>
<dbReference type="EnsemblMetazoa" id="XM_050648911.1">
    <property type="protein sequence ID" value="XP_050504868.1"/>
    <property type="gene ID" value="LOC114331446"/>
</dbReference>
<dbReference type="InterPro" id="IPR046372">
    <property type="entry name" value="PARG_cat_C"/>
</dbReference>
<dbReference type="InterPro" id="IPR007724">
    <property type="entry name" value="Poly_GlycHdrlase"/>
</dbReference>
<evidence type="ECO:0000259" key="5">
    <source>
        <dbReference type="Pfam" id="PF20811"/>
    </source>
</evidence>
<dbReference type="PANTHER" id="PTHR12837">
    <property type="entry name" value="POLY ADP-RIBOSE GLYCOHYDROLASE"/>
    <property type="match status" value="1"/>
</dbReference>
<evidence type="ECO:0000313" key="7">
    <source>
        <dbReference type="Proteomes" id="UP001652700"/>
    </source>
</evidence>
<evidence type="ECO:0000256" key="3">
    <source>
        <dbReference type="ARBA" id="ARBA00022801"/>
    </source>
</evidence>
<dbReference type="PANTHER" id="PTHR12837:SF15">
    <property type="entry name" value="POLY(ADP-RIBOSE) GLYCOHYDROLASE"/>
    <property type="match status" value="1"/>
</dbReference>
<accession>A0ABM5K3U9</accession>
<dbReference type="GeneID" id="114331446"/>
<evidence type="ECO:0000256" key="2">
    <source>
        <dbReference type="ARBA" id="ARBA00012255"/>
    </source>
</evidence>